<dbReference type="PRINTS" id="PR00040">
    <property type="entry name" value="HTHMERR"/>
</dbReference>
<feature type="domain" description="HTH merR-type" evidence="3">
    <location>
        <begin position="2"/>
        <end position="71"/>
    </location>
</feature>
<keyword evidence="5" id="KW-1185">Reference proteome</keyword>
<feature type="coiled-coil region" evidence="2">
    <location>
        <begin position="52"/>
        <end position="82"/>
    </location>
</feature>
<dbReference type="Pfam" id="PF13411">
    <property type="entry name" value="MerR_1"/>
    <property type="match status" value="1"/>
</dbReference>
<dbReference type="InterPro" id="IPR047057">
    <property type="entry name" value="MerR_fam"/>
</dbReference>
<dbReference type="GO" id="GO:0003677">
    <property type="term" value="F:DNA binding"/>
    <property type="evidence" value="ECO:0007669"/>
    <property type="project" value="UniProtKB-KW"/>
</dbReference>
<evidence type="ECO:0000313" key="5">
    <source>
        <dbReference type="Proteomes" id="UP000321363"/>
    </source>
</evidence>
<evidence type="ECO:0000256" key="2">
    <source>
        <dbReference type="SAM" id="Coils"/>
    </source>
</evidence>
<dbReference type="PANTHER" id="PTHR30204:SF95">
    <property type="entry name" value="HTH-TYPE TRANSCRIPTIONAL REGULATOR CUER"/>
    <property type="match status" value="1"/>
</dbReference>
<name>A0A5C6W3W7_9BACI</name>
<proteinExistence type="predicted"/>
<dbReference type="SMART" id="SM00422">
    <property type="entry name" value="HTH_MERR"/>
    <property type="match status" value="1"/>
</dbReference>
<keyword evidence="2" id="KW-0175">Coiled coil</keyword>
<dbReference type="InterPro" id="IPR009061">
    <property type="entry name" value="DNA-bd_dom_put_sf"/>
</dbReference>
<dbReference type="Proteomes" id="UP000321363">
    <property type="component" value="Unassembled WGS sequence"/>
</dbReference>
<dbReference type="PROSITE" id="PS50937">
    <property type="entry name" value="HTH_MERR_2"/>
    <property type="match status" value="1"/>
</dbReference>
<dbReference type="InterPro" id="IPR000551">
    <property type="entry name" value="MerR-type_HTH_dom"/>
</dbReference>
<comment type="caution">
    <text evidence="4">The sequence shown here is derived from an EMBL/GenBank/DDBJ whole genome shotgun (WGS) entry which is preliminary data.</text>
</comment>
<reference evidence="4 5" key="1">
    <citation type="journal article" date="2005" name="Int. J. Syst. Evol. Microbiol.">
        <title>Bacillus litoralis sp. nov., isolated from a tidal flat of the Yellow Sea in Korea.</title>
        <authorList>
            <person name="Yoon J.H."/>
            <person name="Oh T.K."/>
        </authorList>
    </citation>
    <scope>NUCLEOTIDE SEQUENCE [LARGE SCALE GENOMIC DNA]</scope>
    <source>
        <strain evidence="4 5">SW-211</strain>
    </source>
</reference>
<dbReference type="SUPFAM" id="SSF46955">
    <property type="entry name" value="Putative DNA-binding domain"/>
    <property type="match status" value="1"/>
</dbReference>
<evidence type="ECO:0000313" key="4">
    <source>
        <dbReference type="EMBL" id="TXC91230.1"/>
    </source>
</evidence>
<organism evidence="4 5">
    <name type="scientific">Metabacillus litoralis</name>
    <dbReference type="NCBI Taxonomy" id="152268"/>
    <lineage>
        <taxon>Bacteria</taxon>
        <taxon>Bacillati</taxon>
        <taxon>Bacillota</taxon>
        <taxon>Bacilli</taxon>
        <taxon>Bacillales</taxon>
        <taxon>Bacillaceae</taxon>
        <taxon>Metabacillus</taxon>
    </lineage>
</organism>
<sequence>MLFKIGELAKKANVSKRTIDYYTQLGLLHIETTSASNYRLYTEKAIDDIRFIEDCKKLNMSLQEIKERLELKRFNKKSIENDEACLKHAELLATHMKQLEYEIKELKPIFEQLSQDSQLEITNRINPQSKALMQSILLLIQ</sequence>
<accession>A0A5C6W3W7</accession>
<dbReference type="PANTHER" id="PTHR30204">
    <property type="entry name" value="REDOX-CYCLING DRUG-SENSING TRANSCRIPTIONAL ACTIVATOR SOXR"/>
    <property type="match status" value="1"/>
</dbReference>
<dbReference type="Gene3D" id="1.10.1660.10">
    <property type="match status" value="1"/>
</dbReference>
<keyword evidence="1" id="KW-0238">DNA-binding</keyword>
<dbReference type="EMBL" id="VOQF01000005">
    <property type="protein sequence ID" value="TXC91230.1"/>
    <property type="molecule type" value="Genomic_DNA"/>
</dbReference>
<evidence type="ECO:0000259" key="3">
    <source>
        <dbReference type="PROSITE" id="PS50937"/>
    </source>
</evidence>
<protein>
    <submittedName>
        <fullName evidence="4">MerR family transcriptional regulator</fullName>
    </submittedName>
</protein>
<evidence type="ECO:0000256" key="1">
    <source>
        <dbReference type="ARBA" id="ARBA00023125"/>
    </source>
</evidence>
<dbReference type="AlphaFoldDB" id="A0A5C6W3W7"/>
<dbReference type="GO" id="GO:0003700">
    <property type="term" value="F:DNA-binding transcription factor activity"/>
    <property type="evidence" value="ECO:0007669"/>
    <property type="project" value="InterPro"/>
</dbReference>
<gene>
    <name evidence="4" type="ORF">FS935_10055</name>
</gene>